<comment type="caution">
    <text evidence="2">The sequence shown here is derived from an EMBL/GenBank/DDBJ whole genome shotgun (WGS) entry which is preliminary data.</text>
</comment>
<evidence type="ECO:0000313" key="3">
    <source>
        <dbReference type="Proteomes" id="UP000238479"/>
    </source>
</evidence>
<dbReference type="SUPFAM" id="SSF55159">
    <property type="entry name" value="eIF1-like"/>
    <property type="match status" value="1"/>
</dbReference>
<dbReference type="PANTHER" id="PTHR12217:SF4">
    <property type="entry name" value="EUKARYOTIC TRANSLATION INITIATION FACTOR 2D"/>
    <property type="match status" value="1"/>
</dbReference>
<dbReference type="PROSITE" id="PS50296">
    <property type="entry name" value="SUI1"/>
    <property type="match status" value="1"/>
</dbReference>
<dbReference type="EMBL" id="PDCK01000044">
    <property type="protein sequence ID" value="PRQ22401.1"/>
    <property type="molecule type" value="Genomic_DNA"/>
</dbReference>
<proteinExistence type="predicted"/>
<feature type="domain" description="SUI1" evidence="1">
    <location>
        <begin position="23"/>
        <end position="95"/>
    </location>
</feature>
<dbReference type="Pfam" id="PF01253">
    <property type="entry name" value="SUI1"/>
    <property type="match status" value="1"/>
</dbReference>
<dbReference type="InterPro" id="IPR039757">
    <property type="entry name" value="EIF2D"/>
</dbReference>
<dbReference type="Gene3D" id="3.30.780.10">
    <property type="entry name" value="SUI1-like domain"/>
    <property type="match status" value="1"/>
</dbReference>
<evidence type="ECO:0000313" key="2">
    <source>
        <dbReference type="EMBL" id="PRQ22401.1"/>
    </source>
</evidence>
<dbReference type="GO" id="GO:0001731">
    <property type="term" value="P:formation of translation preinitiation complex"/>
    <property type="evidence" value="ECO:0007669"/>
    <property type="project" value="InterPro"/>
</dbReference>
<dbReference type="GO" id="GO:0003743">
    <property type="term" value="F:translation initiation factor activity"/>
    <property type="evidence" value="ECO:0007669"/>
    <property type="project" value="InterPro"/>
</dbReference>
<dbReference type="InterPro" id="IPR001950">
    <property type="entry name" value="SUI1"/>
</dbReference>
<dbReference type="InterPro" id="IPR036877">
    <property type="entry name" value="SUI1_dom_sf"/>
</dbReference>
<dbReference type="Proteomes" id="UP000238479">
    <property type="component" value="Chromosome 6"/>
</dbReference>
<sequence>MQAHHIVTRGNDSVVRKGGLKTIQIMTERRQGNKKMTKLSGLETFLVDPEALASELQKKFACSTTVAELPGKKGLEVLVQGGVIENLAKHLIEQCGIPKRYIEVLDKTRR</sequence>
<gene>
    <name evidence="2" type="ORF">RchiOBHm_Chr6g0249891</name>
</gene>
<dbReference type="PANTHER" id="PTHR12217">
    <property type="entry name" value="EUKARYOTIC TRANSLATION INITIATION FACTOR 2D"/>
    <property type="match status" value="1"/>
</dbReference>
<evidence type="ECO:0000259" key="1">
    <source>
        <dbReference type="PROSITE" id="PS50296"/>
    </source>
</evidence>
<dbReference type="AlphaFoldDB" id="A0A2P6PKE6"/>
<keyword evidence="3" id="KW-1185">Reference proteome</keyword>
<organism evidence="2 3">
    <name type="scientific">Rosa chinensis</name>
    <name type="common">China rose</name>
    <dbReference type="NCBI Taxonomy" id="74649"/>
    <lineage>
        <taxon>Eukaryota</taxon>
        <taxon>Viridiplantae</taxon>
        <taxon>Streptophyta</taxon>
        <taxon>Embryophyta</taxon>
        <taxon>Tracheophyta</taxon>
        <taxon>Spermatophyta</taxon>
        <taxon>Magnoliopsida</taxon>
        <taxon>eudicotyledons</taxon>
        <taxon>Gunneridae</taxon>
        <taxon>Pentapetalae</taxon>
        <taxon>rosids</taxon>
        <taxon>fabids</taxon>
        <taxon>Rosales</taxon>
        <taxon>Rosaceae</taxon>
        <taxon>Rosoideae</taxon>
        <taxon>Rosoideae incertae sedis</taxon>
        <taxon>Rosa</taxon>
    </lineage>
</organism>
<reference evidence="2 3" key="1">
    <citation type="journal article" date="2018" name="Nat. Genet.">
        <title>The Rosa genome provides new insights in the design of modern roses.</title>
        <authorList>
            <person name="Bendahmane M."/>
        </authorList>
    </citation>
    <scope>NUCLEOTIDE SEQUENCE [LARGE SCALE GENOMIC DNA]</scope>
    <source>
        <strain evidence="3">cv. Old Blush</strain>
    </source>
</reference>
<accession>A0A2P6PKE6</accession>
<dbReference type="InterPro" id="IPR039759">
    <property type="entry name" value="eIF2D_SUI1"/>
</dbReference>
<protein>
    <submittedName>
        <fullName evidence="2">Putative SUI1 domain-containing protein</fullName>
    </submittedName>
</protein>
<dbReference type="CDD" id="cd11608">
    <property type="entry name" value="eIF2D_C"/>
    <property type="match status" value="1"/>
</dbReference>
<dbReference type="Gramene" id="PRQ22401">
    <property type="protein sequence ID" value="PRQ22401"/>
    <property type="gene ID" value="RchiOBHm_Chr6g0249891"/>
</dbReference>
<dbReference type="OMA" id="MQSTHRV"/>
<name>A0A2P6PKE6_ROSCH</name>
<dbReference type="FunFam" id="3.30.780.10:FF:000008">
    <property type="entry name" value="eukaryotic translation initiation factor 2D"/>
    <property type="match status" value="1"/>
</dbReference>